<dbReference type="SMART" id="SM01296">
    <property type="entry name" value="N2227"/>
    <property type="match status" value="1"/>
</dbReference>
<dbReference type="OrthoDB" id="978at2759"/>
<keyword evidence="3" id="KW-1185">Reference proteome</keyword>
<dbReference type="Pfam" id="PF07942">
    <property type="entry name" value="CARME"/>
    <property type="match status" value="1"/>
</dbReference>
<sequence>MATTFDTLLACLFPLALCFVAYRLRDNIFSWSDFRALVFPGNTSNEAWWHLERAYAAYSQYERLSKNEISRMRGAYAKLGRSHKTMGHKIGYPKKLDRLWDATSLNGTIAADIAELALEEHPSLNNSPPVNPTVADLGRVRESLKHFIRDWSAEGASERETIFSPILNLLATVEPEQRASQKVLVPGSGLCRLAWEISQLGFDTTANEISYFMILAFKYIQSTKQINEHKLRPYAHWWSHQRNNENLFRAVSFPDALPRLGPNFQLVPGDFLSIRPLTPSKPSSEFWKEGSSKPSNEGGYHYIVTLFFIDTSSNVFATMEHIYRLLRPGGSWINLGPLLWSGAKLELSLEELWEAAEEVGFVIQRDHKEEGHPEAPRTIECEYTADRNAMMKFTYKAEFFVARKSK</sequence>
<dbReference type="KEGG" id="cci:CC1G_06836"/>
<evidence type="ECO:0000256" key="1">
    <source>
        <dbReference type="SAM" id="SignalP"/>
    </source>
</evidence>
<dbReference type="PANTHER" id="PTHR12303">
    <property type="entry name" value="CARNOSINE N-METHYLTRANSFERASE"/>
    <property type="match status" value="1"/>
</dbReference>
<name>A8N6W4_COPC7</name>
<dbReference type="InterPro" id="IPR012901">
    <property type="entry name" value="CARME"/>
</dbReference>
<dbReference type="InterPro" id="IPR029063">
    <property type="entry name" value="SAM-dependent_MTases_sf"/>
</dbReference>
<dbReference type="eggNOG" id="KOG2798">
    <property type="taxonomic scope" value="Eukaryota"/>
</dbReference>
<dbReference type="GeneID" id="6007015"/>
<proteinExistence type="predicted"/>
<organism evidence="2 3">
    <name type="scientific">Coprinopsis cinerea (strain Okayama-7 / 130 / ATCC MYA-4618 / FGSC 9003)</name>
    <name type="common">Inky cap fungus</name>
    <name type="synonym">Hormographiella aspergillata</name>
    <dbReference type="NCBI Taxonomy" id="240176"/>
    <lineage>
        <taxon>Eukaryota</taxon>
        <taxon>Fungi</taxon>
        <taxon>Dikarya</taxon>
        <taxon>Basidiomycota</taxon>
        <taxon>Agaricomycotina</taxon>
        <taxon>Agaricomycetes</taxon>
        <taxon>Agaricomycetidae</taxon>
        <taxon>Agaricales</taxon>
        <taxon>Agaricineae</taxon>
        <taxon>Psathyrellaceae</taxon>
        <taxon>Coprinopsis</taxon>
    </lineage>
</organism>
<comment type="caution">
    <text evidence="2">The sequence shown here is derived from an EMBL/GenBank/DDBJ whole genome shotgun (WGS) entry which is preliminary data.</text>
</comment>
<reference evidence="2 3" key="1">
    <citation type="journal article" date="2010" name="Proc. Natl. Acad. Sci. U.S.A.">
        <title>Insights into evolution of multicellular fungi from the assembled chromosomes of the mushroom Coprinopsis cinerea (Coprinus cinereus).</title>
        <authorList>
            <person name="Stajich J.E."/>
            <person name="Wilke S.K."/>
            <person name="Ahren D."/>
            <person name="Au C.H."/>
            <person name="Birren B.W."/>
            <person name="Borodovsky M."/>
            <person name="Burns C."/>
            <person name="Canback B."/>
            <person name="Casselton L.A."/>
            <person name="Cheng C.K."/>
            <person name="Deng J."/>
            <person name="Dietrich F.S."/>
            <person name="Fargo D.C."/>
            <person name="Farman M.L."/>
            <person name="Gathman A.C."/>
            <person name="Goldberg J."/>
            <person name="Guigo R."/>
            <person name="Hoegger P.J."/>
            <person name="Hooker J.B."/>
            <person name="Huggins A."/>
            <person name="James T.Y."/>
            <person name="Kamada T."/>
            <person name="Kilaru S."/>
            <person name="Kodira C."/>
            <person name="Kues U."/>
            <person name="Kupfer D."/>
            <person name="Kwan H.S."/>
            <person name="Lomsadze A."/>
            <person name="Li W."/>
            <person name="Lilly W.W."/>
            <person name="Ma L.J."/>
            <person name="Mackey A.J."/>
            <person name="Manning G."/>
            <person name="Martin F."/>
            <person name="Muraguchi H."/>
            <person name="Natvig D.O."/>
            <person name="Palmerini H."/>
            <person name="Ramesh M.A."/>
            <person name="Rehmeyer C.J."/>
            <person name="Roe B.A."/>
            <person name="Shenoy N."/>
            <person name="Stanke M."/>
            <person name="Ter-Hovhannisyan V."/>
            <person name="Tunlid A."/>
            <person name="Velagapudi R."/>
            <person name="Vision T.J."/>
            <person name="Zeng Q."/>
            <person name="Zolan M.E."/>
            <person name="Pukkila P.J."/>
        </authorList>
    </citation>
    <scope>NUCLEOTIDE SEQUENCE [LARGE SCALE GENOMIC DNA]</scope>
    <source>
        <strain evidence="3">Okayama-7 / 130 / ATCC MYA-4618 / FGSC 9003</strain>
    </source>
</reference>
<evidence type="ECO:0000313" key="2">
    <source>
        <dbReference type="EMBL" id="EAU91201.1"/>
    </source>
</evidence>
<feature type="chain" id="PRO_5002726253" evidence="1">
    <location>
        <begin position="19"/>
        <end position="406"/>
    </location>
</feature>
<gene>
    <name evidence="2" type="ORF">CC1G_06836</name>
</gene>
<dbReference type="SUPFAM" id="SSF53335">
    <property type="entry name" value="S-adenosyl-L-methionine-dependent methyltransferases"/>
    <property type="match status" value="1"/>
</dbReference>
<protein>
    <submittedName>
        <fullName evidence="2">Uncharacterized protein</fullName>
    </submittedName>
</protein>
<accession>A8N6W4</accession>
<dbReference type="GO" id="GO:0008757">
    <property type="term" value="F:S-adenosylmethionine-dependent methyltransferase activity"/>
    <property type="evidence" value="ECO:0007669"/>
    <property type="project" value="InterPro"/>
</dbReference>
<feature type="signal peptide" evidence="1">
    <location>
        <begin position="1"/>
        <end position="18"/>
    </location>
</feature>
<evidence type="ECO:0000313" key="3">
    <source>
        <dbReference type="Proteomes" id="UP000001861"/>
    </source>
</evidence>
<dbReference type="OMA" id="WSHHATE"/>
<keyword evidence="1" id="KW-0732">Signal</keyword>
<dbReference type="Gene3D" id="3.40.50.150">
    <property type="entry name" value="Vaccinia Virus protein VP39"/>
    <property type="match status" value="1"/>
</dbReference>
<dbReference type="InParanoid" id="A8N6W4"/>
<dbReference type="AlphaFoldDB" id="A8N6W4"/>
<dbReference type="RefSeq" id="XP_001830570.1">
    <property type="nucleotide sequence ID" value="XM_001830518.1"/>
</dbReference>
<dbReference type="VEuPathDB" id="FungiDB:CC1G_06836"/>
<dbReference type="Proteomes" id="UP000001861">
    <property type="component" value="Unassembled WGS sequence"/>
</dbReference>
<dbReference type="PANTHER" id="PTHR12303:SF13">
    <property type="match status" value="1"/>
</dbReference>
<dbReference type="EMBL" id="AACS02000003">
    <property type="protein sequence ID" value="EAU91201.1"/>
    <property type="molecule type" value="Genomic_DNA"/>
</dbReference>